<gene>
    <name evidence="1" type="ORF">L916_11768</name>
</gene>
<dbReference type="EMBL" id="KI673835">
    <property type="protein sequence ID" value="ETL36231.1"/>
    <property type="molecule type" value="Genomic_DNA"/>
</dbReference>
<dbReference type="Proteomes" id="UP000053864">
    <property type="component" value="Unassembled WGS sequence"/>
</dbReference>
<name>W2IQ40_PHYNI</name>
<evidence type="ECO:0000313" key="1">
    <source>
        <dbReference type="EMBL" id="ETL36231.1"/>
    </source>
</evidence>
<proteinExistence type="predicted"/>
<evidence type="ECO:0008006" key="2">
    <source>
        <dbReference type="Google" id="ProtNLM"/>
    </source>
</evidence>
<dbReference type="AlphaFoldDB" id="W2IQ40"/>
<accession>W2IQ40</accession>
<organism evidence="1">
    <name type="scientific">Phytophthora nicotianae</name>
    <name type="common">Potato buckeye rot agent</name>
    <name type="synonym">Phytophthora parasitica</name>
    <dbReference type="NCBI Taxonomy" id="4792"/>
    <lineage>
        <taxon>Eukaryota</taxon>
        <taxon>Sar</taxon>
        <taxon>Stramenopiles</taxon>
        <taxon>Oomycota</taxon>
        <taxon>Peronosporomycetes</taxon>
        <taxon>Peronosporales</taxon>
        <taxon>Peronosporaceae</taxon>
        <taxon>Phytophthora</taxon>
    </lineage>
</organism>
<sequence length="41" mass="4676">MKNTEIVRLLYNNPTKTERTCTICNEVKGTMLGFKLSLKSV</sequence>
<reference evidence="1" key="1">
    <citation type="submission" date="2013-11" db="EMBL/GenBank/DDBJ databases">
        <title>The Genome Sequence of Phytophthora parasitica CJ05E6.</title>
        <authorList>
            <consortium name="The Broad Institute Genomics Platform"/>
            <person name="Russ C."/>
            <person name="Tyler B."/>
            <person name="Panabieres F."/>
            <person name="Shan W."/>
            <person name="Tripathy S."/>
            <person name="Grunwald N."/>
            <person name="Machado M."/>
            <person name="Johnson C.S."/>
            <person name="Arredondo F."/>
            <person name="Hong C."/>
            <person name="Coffey M."/>
            <person name="Young S.K."/>
            <person name="Zeng Q."/>
            <person name="Gargeya S."/>
            <person name="Fitzgerald M."/>
            <person name="Abouelleil A."/>
            <person name="Alvarado L."/>
            <person name="Chapman S.B."/>
            <person name="Gainer-Dewar J."/>
            <person name="Goldberg J."/>
            <person name="Griggs A."/>
            <person name="Gujja S."/>
            <person name="Hansen M."/>
            <person name="Howarth C."/>
            <person name="Imamovic A."/>
            <person name="Ireland A."/>
            <person name="Larimer J."/>
            <person name="McCowan C."/>
            <person name="Murphy C."/>
            <person name="Pearson M."/>
            <person name="Poon T.W."/>
            <person name="Priest M."/>
            <person name="Roberts A."/>
            <person name="Saif S."/>
            <person name="Shea T."/>
            <person name="Sykes S."/>
            <person name="Wortman J."/>
            <person name="Nusbaum C."/>
            <person name="Birren B."/>
        </authorList>
    </citation>
    <scope>NUCLEOTIDE SEQUENCE [LARGE SCALE GENOMIC DNA]</scope>
    <source>
        <strain evidence="1">CJ05E6</strain>
    </source>
</reference>
<protein>
    <recommendedName>
        <fullName evidence="2">BED-type domain-containing protein</fullName>
    </recommendedName>
</protein>